<organism evidence="2 3">
    <name type="scientific">Colletotrichum lupini</name>
    <dbReference type="NCBI Taxonomy" id="145971"/>
    <lineage>
        <taxon>Eukaryota</taxon>
        <taxon>Fungi</taxon>
        <taxon>Dikarya</taxon>
        <taxon>Ascomycota</taxon>
        <taxon>Pezizomycotina</taxon>
        <taxon>Sordariomycetes</taxon>
        <taxon>Hypocreomycetidae</taxon>
        <taxon>Glomerellales</taxon>
        <taxon>Glomerellaceae</taxon>
        <taxon>Colletotrichum</taxon>
        <taxon>Colletotrichum acutatum species complex</taxon>
    </lineage>
</organism>
<feature type="region of interest" description="Disordered" evidence="1">
    <location>
        <begin position="44"/>
        <end position="113"/>
    </location>
</feature>
<dbReference type="GeneID" id="73334572"/>
<accession>A0A9Q8W8U4</accession>
<evidence type="ECO:0000313" key="3">
    <source>
        <dbReference type="Proteomes" id="UP000830671"/>
    </source>
</evidence>
<dbReference type="Proteomes" id="UP000830671">
    <property type="component" value="Chromosome 1"/>
</dbReference>
<dbReference type="EMBL" id="CP019471">
    <property type="protein sequence ID" value="UQC73867.1"/>
    <property type="molecule type" value="Genomic_DNA"/>
</dbReference>
<feature type="compositionally biased region" description="Low complexity" evidence="1">
    <location>
        <begin position="100"/>
        <end position="111"/>
    </location>
</feature>
<dbReference type="KEGG" id="clup:CLUP02_00514"/>
<name>A0A9Q8W8U4_9PEZI</name>
<keyword evidence="3" id="KW-1185">Reference proteome</keyword>
<evidence type="ECO:0000256" key="1">
    <source>
        <dbReference type="SAM" id="MobiDB-lite"/>
    </source>
</evidence>
<dbReference type="RefSeq" id="XP_049135519.1">
    <property type="nucleotide sequence ID" value="XM_049279562.1"/>
</dbReference>
<protein>
    <submittedName>
        <fullName evidence="2">Uncharacterized protein</fullName>
    </submittedName>
</protein>
<reference evidence="2" key="1">
    <citation type="journal article" date="2021" name="Mol. Plant Microbe Interact.">
        <title>Complete Genome Sequence of the Plant-Pathogenic Fungus Colletotrichum lupini.</title>
        <authorList>
            <person name="Baroncelli R."/>
            <person name="Pensec F."/>
            <person name="Da Lio D."/>
            <person name="Boufleur T."/>
            <person name="Vicente I."/>
            <person name="Sarrocco S."/>
            <person name="Picot A."/>
            <person name="Baraldi E."/>
            <person name="Sukno S."/>
            <person name="Thon M."/>
            <person name="Le Floch G."/>
        </authorList>
    </citation>
    <scope>NUCLEOTIDE SEQUENCE</scope>
    <source>
        <strain evidence="2">IMI 504893</strain>
    </source>
</reference>
<sequence length="134" mass="14549">MARQNTFRGTGLPALPALDCCAARTRRMRAHAYEENPVYILGLLQLGGNPPENEKNDRPAPSGHTSHHQTARSGRNTAPPSSRVELSTDNTGKDDHANHTTLGRSSLTSTTQKQAQLFSVSITQKSTATIPRFT</sequence>
<gene>
    <name evidence="2" type="ORF">CLUP02_00514</name>
</gene>
<feature type="compositionally biased region" description="Polar residues" evidence="1">
    <location>
        <begin position="71"/>
        <end position="90"/>
    </location>
</feature>
<evidence type="ECO:0000313" key="2">
    <source>
        <dbReference type="EMBL" id="UQC73867.1"/>
    </source>
</evidence>
<dbReference type="AlphaFoldDB" id="A0A9Q8W8U4"/>
<proteinExistence type="predicted"/>